<dbReference type="PANTHER" id="PTHR11592:SF40">
    <property type="entry name" value="THIOREDOXIN_GLUTATHIONE PEROXIDASE BTUE"/>
    <property type="match status" value="1"/>
</dbReference>
<feature type="active site" evidence="4">
    <location>
        <position position="37"/>
    </location>
</feature>
<dbReference type="FunFam" id="3.40.30.10:FF:000010">
    <property type="entry name" value="Glutathione peroxidase"/>
    <property type="match status" value="1"/>
</dbReference>
<proteinExistence type="inferred from homology"/>
<reference evidence="7" key="1">
    <citation type="submission" date="2016-10" db="EMBL/GenBank/DDBJ databases">
        <authorList>
            <person name="Varghese N."/>
            <person name="Submissions S."/>
        </authorList>
    </citation>
    <scope>NUCLEOTIDE SEQUENCE [LARGE SCALE GENOMIC DNA]</scope>
    <source>
        <strain evidence="7">ATCC 700689</strain>
    </source>
</reference>
<evidence type="ECO:0000256" key="1">
    <source>
        <dbReference type="ARBA" id="ARBA00006926"/>
    </source>
</evidence>
<dbReference type="Gene3D" id="3.40.30.10">
    <property type="entry name" value="Glutaredoxin"/>
    <property type="match status" value="1"/>
</dbReference>
<dbReference type="PROSITE" id="PS51355">
    <property type="entry name" value="GLUTATHIONE_PEROXID_3"/>
    <property type="match status" value="1"/>
</dbReference>
<dbReference type="InterPro" id="IPR000889">
    <property type="entry name" value="Glutathione_peroxidase"/>
</dbReference>
<keyword evidence="2 5" id="KW-0575">Peroxidase</keyword>
<dbReference type="GO" id="GO:0004601">
    <property type="term" value="F:peroxidase activity"/>
    <property type="evidence" value="ECO:0007669"/>
    <property type="project" value="UniProtKB-KW"/>
</dbReference>
<dbReference type="OrthoDB" id="9785502at2"/>
<dbReference type="PROSITE" id="PS00460">
    <property type="entry name" value="GLUTATHIONE_PEROXID_1"/>
    <property type="match status" value="1"/>
</dbReference>
<dbReference type="PRINTS" id="PR01011">
    <property type="entry name" value="GLUTPROXDASE"/>
</dbReference>
<dbReference type="PANTHER" id="PTHR11592">
    <property type="entry name" value="GLUTATHIONE PEROXIDASE"/>
    <property type="match status" value="1"/>
</dbReference>
<dbReference type="STRING" id="89065.SAMN05216605_102424"/>
<evidence type="ECO:0000313" key="7">
    <source>
        <dbReference type="Proteomes" id="UP000182894"/>
    </source>
</evidence>
<dbReference type="Proteomes" id="UP000182894">
    <property type="component" value="Unassembled WGS sequence"/>
</dbReference>
<keyword evidence="7" id="KW-1185">Reference proteome</keyword>
<evidence type="ECO:0000313" key="6">
    <source>
        <dbReference type="EMBL" id="SDG56140.1"/>
    </source>
</evidence>
<dbReference type="PIRSF" id="PIRSF000303">
    <property type="entry name" value="Glutathion_perox"/>
    <property type="match status" value="1"/>
</dbReference>
<sequence>MSDSLYDIPLKQIDGTPGNLGQYKGKVLLVVNVASKCGLTPQYEGLESLYENKRGEGLEVLGFPANNFKEQEPGSDSEIQSFCSTTYNVQFPLFSKISVVGAGKHPLYSELTSAQPSATGDGPFRERLKGYGIESGDPQEVLWNFEKFLIGRGGEVIGRFAPDVAADDPRLMAAIDQALHA</sequence>
<dbReference type="AlphaFoldDB" id="A0A1G7VB10"/>
<accession>A0A1G7VB10</accession>
<dbReference type="EMBL" id="FNCO01000002">
    <property type="protein sequence ID" value="SDG56140.1"/>
    <property type="molecule type" value="Genomic_DNA"/>
</dbReference>
<evidence type="ECO:0000256" key="3">
    <source>
        <dbReference type="ARBA" id="ARBA00023002"/>
    </source>
</evidence>
<dbReference type="InterPro" id="IPR036249">
    <property type="entry name" value="Thioredoxin-like_sf"/>
</dbReference>
<protein>
    <recommendedName>
        <fullName evidence="5">Glutathione peroxidase</fullName>
    </recommendedName>
</protein>
<dbReference type="InterPro" id="IPR029759">
    <property type="entry name" value="GPX_AS"/>
</dbReference>
<evidence type="ECO:0000256" key="5">
    <source>
        <dbReference type="RuleBase" id="RU000499"/>
    </source>
</evidence>
<organism evidence="6 7">
    <name type="scientific">Pseudomonas abietaniphila</name>
    <dbReference type="NCBI Taxonomy" id="89065"/>
    <lineage>
        <taxon>Bacteria</taxon>
        <taxon>Pseudomonadati</taxon>
        <taxon>Pseudomonadota</taxon>
        <taxon>Gammaproteobacteria</taxon>
        <taxon>Pseudomonadales</taxon>
        <taxon>Pseudomonadaceae</taxon>
        <taxon>Pseudomonas</taxon>
    </lineage>
</organism>
<evidence type="ECO:0000256" key="2">
    <source>
        <dbReference type="ARBA" id="ARBA00022559"/>
    </source>
</evidence>
<gene>
    <name evidence="6" type="ORF">SAMN05216605_102424</name>
</gene>
<dbReference type="RefSeq" id="WP_074750836.1">
    <property type="nucleotide sequence ID" value="NZ_FNCO01000002.1"/>
</dbReference>
<keyword evidence="3 5" id="KW-0560">Oxidoreductase</keyword>
<comment type="similarity">
    <text evidence="1 5">Belongs to the glutathione peroxidase family.</text>
</comment>
<evidence type="ECO:0000256" key="4">
    <source>
        <dbReference type="PIRSR" id="PIRSR000303-1"/>
    </source>
</evidence>
<dbReference type="Pfam" id="PF00255">
    <property type="entry name" value="GSHPx"/>
    <property type="match status" value="1"/>
</dbReference>
<dbReference type="CDD" id="cd00340">
    <property type="entry name" value="GSH_Peroxidase"/>
    <property type="match status" value="1"/>
</dbReference>
<name>A0A1G7VB10_9PSED</name>
<dbReference type="GO" id="GO:0034599">
    <property type="term" value="P:cellular response to oxidative stress"/>
    <property type="evidence" value="ECO:0007669"/>
    <property type="project" value="TreeGrafter"/>
</dbReference>
<dbReference type="SUPFAM" id="SSF52833">
    <property type="entry name" value="Thioredoxin-like"/>
    <property type="match status" value="1"/>
</dbReference>